<evidence type="ECO:0000256" key="8">
    <source>
        <dbReference type="ARBA" id="ARBA00029745"/>
    </source>
</evidence>
<protein>
    <recommendedName>
        <fullName evidence="4">Molybdopterin synthase catalytic subunit</fullName>
        <ecNumber evidence="3">2.8.1.12</ecNumber>
    </recommendedName>
    <alternativeName>
        <fullName evidence="10">MPT synthase subunit 2</fullName>
    </alternativeName>
    <alternativeName>
        <fullName evidence="8">Molybdenum cofactor biosynthesis protein E</fullName>
    </alternativeName>
    <alternativeName>
        <fullName evidence="9">Molybdopterin-converting factor large subunit</fullName>
    </alternativeName>
    <alternativeName>
        <fullName evidence="11">Molybdopterin-converting factor subunit 2</fullName>
    </alternativeName>
</protein>
<evidence type="ECO:0000256" key="7">
    <source>
        <dbReference type="ARBA" id="ARBA00026066"/>
    </source>
</evidence>
<evidence type="ECO:0000256" key="3">
    <source>
        <dbReference type="ARBA" id="ARBA00011950"/>
    </source>
</evidence>
<proteinExistence type="inferred from homology"/>
<keyword evidence="14" id="KW-1185">Reference proteome</keyword>
<comment type="similarity">
    <text evidence="2">Belongs to the MoaE family.</text>
</comment>
<dbReference type="EMBL" id="CP019699">
    <property type="protein sequence ID" value="AQS56687.1"/>
    <property type="molecule type" value="Genomic_DNA"/>
</dbReference>
<evidence type="ECO:0000256" key="9">
    <source>
        <dbReference type="ARBA" id="ARBA00030407"/>
    </source>
</evidence>
<dbReference type="Proteomes" id="UP000188603">
    <property type="component" value="Chromosome"/>
</dbReference>
<dbReference type="Pfam" id="PF02391">
    <property type="entry name" value="MoaE"/>
    <property type="match status" value="1"/>
</dbReference>
<gene>
    <name evidence="13" type="ORF">B0W44_13925</name>
</gene>
<dbReference type="Gene3D" id="3.90.1170.40">
    <property type="entry name" value="Molybdopterin biosynthesis MoaE subunit"/>
    <property type="match status" value="1"/>
</dbReference>
<evidence type="ECO:0000256" key="10">
    <source>
        <dbReference type="ARBA" id="ARBA00030781"/>
    </source>
</evidence>
<dbReference type="EC" id="2.8.1.12" evidence="3"/>
<evidence type="ECO:0000256" key="4">
    <source>
        <dbReference type="ARBA" id="ARBA00013858"/>
    </source>
</evidence>
<evidence type="ECO:0000256" key="12">
    <source>
        <dbReference type="ARBA" id="ARBA00049878"/>
    </source>
</evidence>
<sequence>MDVRNYSITEKEIDFQELVRQVIHPRSGAVATFLGTVRELTNGKRTLFLEYEAYVEMAEKKMRQIGDEIQEQFPESNVAIVHRIGRLDISDIAVAIAVSTPHRQEAFAACRYAIERIKEMVPIWKKEHWEDGSYWVGDQLETTCYPQGKPILGGQEND</sequence>
<evidence type="ECO:0000256" key="6">
    <source>
        <dbReference type="ARBA" id="ARBA00023150"/>
    </source>
</evidence>
<dbReference type="InterPro" id="IPR003448">
    <property type="entry name" value="Mopterin_biosynth_MoaE"/>
</dbReference>
<dbReference type="FunFam" id="3.90.1170.40:FF:000003">
    <property type="entry name" value="Molybdopterin converting factor subunit 2"/>
    <property type="match status" value="1"/>
</dbReference>
<evidence type="ECO:0000256" key="2">
    <source>
        <dbReference type="ARBA" id="ARBA00005426"/>
    </source>
</evidence>
<evidence type="ECO:0000256" key="11">
    <source>
        <dbReference type="ARBA" id="ARBA00032474"/>
    </source>
</evidence>
<comment type="pathway">
    <text evidence="1">Cofactor biosynthesis; molybdopterin biosynthesis.</text>
</comment>
<evidence type="ECO:0000313" key="14">
    <source>
        <dbReference type="Proteomes" id="UP000188603"/>
    </source>
</evidence>
<dbReference type="CDD" id="cd00756">
    <property type="entry name" value="MoaE"/>
    <property type="match status" value="1"/>
</dbReference>
<dbReference type="InterPro" id="IPR036563">
    <property type="entry name" value="MoaE_sf"/>
</dbReference>
<dbReference type="STRING" id="1471761.B0W44_13925"/>
<comment type="catalytic activity">
    <reaction evidence="12">
        <text>2 [molybdopterin-synthase sulfur-carrier protein]-C-terminal-Gly-aminoethanethioate + cyclic pyranopterin phosphate + H2O = molybdopterin + 2 [molybdopterin-synthase sulfur-carrier protein]-C-terminal Gly-Gly + 2 H(+)</text>
        <dbReference type="Rhea" id="RHEA:26333"/>
        <dbReference type="Rhea" id="RHEA-COMP:12202"/>
        <dbReference type="Rhea" id="RHEA-COMP:19907"/>
        <dbReference type="ChEBI" id="CHEBI:15377"/>
        <dbReference type="ChEBI" id="CHEBI:15378"/>
        <dbReference type="ChEBI" id="CHEBI:58698"/>
        <dbReference type="ChEBI" id="CHEBI:59648"/>
        <dbReference type="ChEBI" id="CHEBI:90778"/>
        <dbReference type="ChEBI" id="CHEBI:232372"/>
        <dbReference type="EC" id="2.8.1.12"/>
    </reaction>
</comment>
<organism evidence="13 14">
    <name type="scientific">Novibacillus thermophilus</name>
    <dbReference type="NCBI Taxonomy" id="1471761"/>
    <lineage>
        <taxon>Bacteria</taxon>
        <taxon>Bacillati</taxon>
        <taxon>Bacillota</taxon>
        <taxon>Bacilli</taxon>
        <taxon>Bacillales</taxon>
        <taxon>Thermoactinomycetaceae</taxon>
        <taxon>Novibacillus</taxon>
    </lineage>
</organism>
<accession>A0A1U9K9E1</accession>
<dbReference type="OrthoDB" id="9803224at2"/>
<keyword evidence="5" id="KW-0808">Transferase</keyword>
<dbReference type="GO" id="GO:0030366">
    <property type="term" value="F:molybdopterin synthase activity"/>
    <property type="evidence" value="ECO:0007669"/>
    <property type="project" value="UniProtKB-EC"/>
</dbReference>
<evidence type="ECO:0000256" key="1">
    <source>
        <dbReference type="ARBA" id="ARBA00005046"/>
    </source>
</evidence>
<keyword evidence="6" id="KW-0501">Molybdenum cofactor biosynthesis</keyword>
<dbReference type="KEGG" id="ntr:B0W44_13925"/>
<comment type="subunit">
    <text evidence="7">Heterotetramer of 2 MoaD subunits and 2 MoaE subunits. Also stable as homodimer. The enzyme changes between these two forms during catalysis.</text>
</comment>
<dbReference type="PANTHER" id="PTHR23404">
    <property type="entry name" value="MOLYBDOPTERIN SYNTHASE RELATED"/>
    <property type="match status" value="1"/>
</dbReference>
<dbReference type="GO" id="GO:0006777">
    <property type="term" value="P:Mo-molybdopterin cofactor biosynthetic process"/>
    <property type="evidence" value="ECO:0007669"/>
    <property type="project" value="UniProtKB-KW"/>
</dbReference>
<dbReference type="AlphaFoldDB" id="A0A1U9K9E1"/>
<reference evidence="13 14" key="1">
    <citation type="journal article" date="2015" name="Int. J. Syst. Evol. Microbiol.">
        <title>Novibacillus thermophilus gen. nov., sp. nov., a Gram-staining-negative and moderately thermophilic member of the family Thermoactinomycetaceae.</title>
        <authorList>
            <person name="Yang G."/>
            <person name="Chen J."/>
            <person name="Zhou S."/>
        </authorList>
    </citation>
    <scope>NUCLEOTIDE SEQUENCE [LARGE SCALE GENOMIC DNA]</scope>
    <source>
        <strain evidence="13 14">SG-1</strain>
    </source>
</reference>
<dbReference type="SUPFAM" id="SSF54690">
    <property type="entry name" value="Molybdopterin synthase subunit MoaE"/>
    <property type="match status" value="1"/>
</dbReference>
<name>A0A1U9K9E1_9BACL</name>
<evidence type="ECO:0000256" key="5">
    <source>
        <dbReference type="ARBA" id="ARBA00022679"/>
    </source>
</evidence>
<evidence type="ECO:0000313" key="13">
    <source>
        <dbReference type="EMBL" id="AQS56687.1"/>
    </source>
</evidence>